<dbReference type="InterPro" id="IPR050807">
    <property type="entry name" value="TransReg_Diox_bact_type"/>
</dbReference>
<dbReference type="Gene3D" id="1.10.260.40">
    <property type="entry name" value="lambda repressor-like DNA-binding domains"/>
    <property type="match status" value="1"/>
</dbReference>
<dbReference type="InterPro" id="IPR011990">
    <property type="entry name" value="TPR-like_helical_dom_sf"/>
</dbReference>
<evidence type="ECO:0000256" key="1">
    <source>
        <dbReference type="ARBA" id="ARBA00023125"/>
    </source>
</evidence>
<gene>
    <name evidence="3" type="ORF">LX83_000839</name>
</gene>
<dbReference type="Gene3D" id="1.25.40.10">
    <property type="entry name" value="Tetratricopeptide repeat domain"/>
    <property type="match status" value="1"/>
</dbReference>
<sequence>MTDHVDSGFGARLRAIRQRRGLTQRQLACPGISTSYVSRLESGNRVPSPSVVAQLAEALGVTAAELLGTAAEDLGQDEALHWCEATLAVRDGDLDSAVDLLTELGRRHQDDLFAWSVRWTRAVLMSRGRDADELLTAVEELRAGWSPGPAVDALVELQRAHTLWRLGRPSEAVRSARLAADLVGQQASPARRRVRVRALVTLCTQLARSGRFTEAEQAIEELTRELDGLPQDQLAVSAWWVRAQVKERLGELTEAYRSIRHALDLLKDCSGGPAFRCRVRLAAVSIELRSSVPDLAAIARELDEVAAEASPATVLVGQVAELRAELALLQDDPDRCWALAEHALSLGVLDDEDELRCHLLRVRAADQADDQDRFGAARKSLAALLDRISPEVVDPLLWRDIARFALSRP</sequence>
<evidence type="ECO:0000259" key="2">
    <source>
        <dbReference type="PROSITE" id="PS50943"/>
    </source>
</evidence>
<dbReference type="AlphaFoldDB" id="A0AAE3KF26"/>
<feature type="domain" description="HTH cro/C1-type" evidence="2">
    <location>
        <begin position="13"/>
        <end position="66"/>
    </location>
</feature>
<proteinExistence type="predicted"/>
<dbReference type="Pfam" id="PF13560">
    <property type="entry name" value="HTH_31"/>
    <property type="match status" value="1"/>
</dbReference>
<keyword evidence="1" id="KW-0238">DNA-binding</keyword>
<organism evidence="3 4">
    <name type="scientific">Goodfellowiella coeruleoviolacea</name>
    <dbReference type="NCBI Taxonomy" id="334858"/>
    <lineage>
        <taxon>Bacteria</taxon>
        <taxon>Bacillati</taxon>
        <taxon>Actinomycetota</taxon>
        <taxon>Actinomycetes</taxon>
        <taxon>Pseudonocardiales</taxon>
        <taxon>Pseudonocardiaceae</taxon>
        <taxon>Goodfellowiella</taxon>
    </lineage>
</organism>
<dbReference type="PANTHER" id="PTHR46797">
    <property type="entry name" value="HTH-TYPE TRANSCRIPTIONAL REGULATOR"/>
    <property type="match status" value="1"/>
</dbReference>
<comment type="caution">
    <text evidence="3">The sequence shown here is derived from an EMBL/GenBank/DDBJ whole genome shotgun (WGS) entry which is preliminary data.</text>
</comment>
<accession>A0AAE3KF26</accession>
<name>A0AAE3KF26_9PSEU</name>
<dbReference type="GO" id="GO:0003700">
    <property type="term" value="F:DNA-binding transcription factor activity"/>
    <property type="evidence" value="ECO:0007669"/>
    <property type="project" value="TreeGrafter"/>
</dbReference>
<dbReference type="EMBL" id="JAMTCK010000002">
    <property type="protein sequence ID" value="MCP2163999.1"/>
    <property type="molecule type" value="Genomic_DNA"/>
</dbReference>
<dbReference type="RefSeq" id="WP_253767236.1">
    <property type="nucleotide sequence ID" value="NZ_JAMTCK010000002.1"/>
</dbReference>
<dbReference type="GO" id="GO:0003677">
    <property type="term" value="F:DNA binding"/>
    <property type="evidence" value="ECO:0007669"/>
    <property type="project" value="UniProtKB-KW"/>
</dbReference>
<dbReference type="SUPFAM" id="SSF48452">
    <property type="entry name" value="TPR-like"/>
    <property type="match status" value="1"/>
</dbReference>
<dbReference type="InterPro" id="IPR001387">
    <property type="entry name" value="Cro/C1-type_HTH"/>
</dbReference>
<protein>
    <submittedName>
        <fullName evidence="3">Helix-turn-helix domain-containing protein</fullName>
    </submittedName>
</protein>
<dbReference type="SUPFAM" id="SSF47413">
    <property type="entry name" value="lambda repressor-like DNA-binding domains"/>
    <property type="match status" value="1"/>
</dbReference>
<dbReference type="SMART" id="SM00530">
    <property type="entry name" value="HTH_XRE"/>
    <property type="match status" value="1"/>
</dbReference>
<dbReference type="InterPro" id="IPR010982">
    <property type="entry name" value="Lambda_DNA-bd_dom_sf"/>
</dbReference>
<reference evidence="3" key="1">
    <citation type="submission" date="2022-06" db="EMBL/GenBank/DDBJ databases">
        <title>Genomic Encyclopedia of Archaeal and Bacterial Type Strains, Phase II (KMG-II): from individual species to whole genera.</title>
        <authorList>
            <person name="Goeker M."/>
        </authorList>
    </citation>
    <scope>NUCLEOTIDE SEQUENCE</scope>
    <source>
        <strain evidence="3">DSM 43935</strain>
    </source>
</reference>
<dbReference type="GO" id="GO:0005829">
    <property type="term" value="C:cytosol"/>
    <property type="evidence" value="ECO:0007669"/>
    <property type="project" value="TreeGrafter"/>
</dbReference>
<dbReference type="PANTHER" id="PTHR46797:SF1">
    <property type="entry name" value="METHYLPHOSPHONATE SYNTHASE"/>
    <property type="match status" value="1"/>
</dbReference>
<dbReference type="PROSITE" id="PS50943">
    <property type="entry name" value="HTH_CROC1"/>
    <property type="match status" value="1"/>
</dbReference>
<dbReference type="Proteomes" id="UP001206128">
    <property type="component" value="Unassembled WGS sequence"/>
</dbReference>
<dbReference type="CDD" id="cd00093">
    <property type="entry name" value="HTH_XRE"/>
    <property type="match status" value="1"/>
</dbReference>
<keyword evidence="4" id="KW-1185">Reference proteome</keyword>
<evidence type="ECO:0000313" key="4">
    <source>
        <dbReference type="Proteomes" id="UP001206128"/>
    </source>
</evidence>
<evidence type="ECO:0000313" key="3">
    <source>
        <dbReference type="EMBL" id="MCP2163999.1"/>
    </source>
</evidence>